<keyword evidence="1" id="KW-1133">Transmembrane helix</keyword>
<protein>
    <submittedName>
        <fullName evidence="2">Uncharacterized protein</fullName>
    </submittedName>
</protein>
<feature type="transmembrane region" description="Helical" evidence="1">
    <location>
        <begin position="69"/>
        <end position="86"/>
    </location>
</feature>
<evidence type="ECO:0000313" key="3">
    <source>
        <dbReference type="Proteomes" id="UP000295689"/>
    </source>
</evidence>
<keyword evidence="1" id="KW-0812">Transmembrane</keyword>
<accession>A0A4R2BEG3</accession>
<feature type="transmembrane region" description="Helical" evidence="1">
    <location>
        <begin position="132"/>
        <end position="152"/>
    </location>
</feature>
<reference evidence="2 3" key="1">
    <citation type="journal article" date="2015" name="Stand. Genomic Sci.">
        <title>Genomic Encyclopedia of Bacterial and Archaeal Type Strains, Phase III: the genomes of soil and plant-associated and newly described type strains.</title>
        <authorList>
            <person name="Whitman W.B."/>
            <person name="Woyke T."/>
            <person name="Klenk H.P."/>
            <person name="Zhou Y."/>
            <person name="Lilburn T.G."/>
            <person name="Beck B.J."/>
            <person name="De Vos P."/>
            <person name="Vandamme P."/>
            <person name="Eisen J.A."/>
            <person name="Garrity G."/>
            <person name="Hugenholtz P."/>
            <person name="Kyrpides N.C."/>
        </authorList>
    </citation>
    <scope>NUCLEOTIDE SEQUENCE [LARGE SCALE GENOMIC DNA]</scope>
    <source>
        <strain evidence="2 3">CV53</strain>
    </source>
</reference>
<organism evidence="2 3">
    <name type="scientific">Mesobacillus foraminis</name>
    <dbReference type="NCBI Taxonomy" id="279826"/>
    <lineage>
        <taxon>Bacteria</taxon>
        <taxon>Bacillati</taxon>
        <taxon>Bacillota</taxon>
        <taxon>Bacilli</taxon>
        <taxon>Bacillales</taxon>
        <taxon>Bacillaceae</taxon>
        <taxon>Mesobacillus</taxon>
    </lineage>
</organism>
<dbReference type="EMBL" id="SLVV01000005">
    <property type="protein sequence ID" value="TCN25367.1"/>
    <property type="molecule type" value="Genomic_DNA"/>
</dbReference>
<feature type="transmembrane region" description="Helical" evidence="1">
    <location>
        <begin position="30"/>
        <end position="48"/>
    </location>
</feature>
<gene>
    <name evidence="2" type="ORF">EV146_10523</name>
</gene>
<keyword evidence="3" id="KW-1185">Reference proteome</keyword>
<feature type="transmembrane region" description="Helical" evidence="1">
    <location>
        <begin position="7"/>
        <end position="24"/>
    </location>
</feature>
<comment type="caution">
    <text evidence="2">The sequence shown here is derived from an EMBL/GenBank/DDBJ whole genome shotgun (WGS) entry which is preliminary data.</text>
</comment>
<dbReference type="AlphaFoldDB" id="A0A4R2BEG3"/>
<dbReference type="InterPro" id="IPR048147">
    <property type="entry name" value="CBO0543-like"/>
</dbReference>
<dbReference type="Proteomes" id="UP000295689">
    <property type="component" value="Unassembled WGS sequence"/>
</dbReference>
<dbReference type="RefSeq" id="WP_181215850.1">
    <property type="nucleotide sequence ID" value="NZ_JABUHM010000003.1"/>
</dbReference>
<keyword evidence="1" id="KW-0472">Membrane</keyword>
<proteinExistence type="predicted"/>
<evidence type="ECO:0000313" key="2">
    <source>
        <dbReference type="EMBL" id="TCN25367.1"/>
    </source>
</evidence>
<dbReference type="NCBIfam" id="NF041644">
    <property type="entry name" value="CBO0543_fam"/>
    <property type="match status" value="1"/>
</dbReference>
<name>A0A4R2BEG3_9BACI</name>
<sequence>MKDKTILRIITVLGISGGIFLLRKGSIKDFFLIFLFKSVVSSLIDASISKKKLVQYPYRYFKDSFKINIVFDFLIFPLVCVIYSKLTNKADTLKTVLTVFLLSVPMTIIEEILRRKTRLVKYSKKWSWFHTLAYLTVTFWSSRLFVAALRFLEQKRDSEEESDNHADPAPLKGVDLKGIEETEAILRNINY</sequence>
<evidence type="ECO:0000256" key="1">
    <source>
        <dbReference type="SAM" id="Phobius"/>
    </source>
</evidence>
<feature type="transmembrane region" description="Helical" evidence="1">
    <location>
        <begin position="92"/>
        <end position="112"/>
    </location>
</feature>